<accession>A0A4Y2X6U5</accession>
<organism evidence="1 2">
    <name type="scientific">Araneus ventricosus</name>
    <name type="common">Orbweaver spider</name>
    <name type="synonym">Epeira ventricosa</name>
    <dbReference type="NCBI Taxonomy" id="182803"/>
    <lineage>
        <taxon>Eukaryota</taxon>
        <taxon>Metazoa</taxon>
        <taxon>Ecdysozoa</taxon>
        <taxon>Arthropoda</taxon>
        <taxon>Chelicerata</taxon>
        <taxon>Arachnida</taxon>
        <taxon>Araneae</taxon>
        <taxon>Araneomorphae</taxon>
        <taxon>Entelegynae</taxon>
        <taxon>Araneoidea</taxon>
        <taxon>Araneidae</taxon>
        <taxon>Araneus</taxon>
    </lineage>
</organism>
<dbReference type="Proteomes" id="UP000499080">
    <property type="component" value="Unassembled WGS sequence"/>
</dbReference>
<sequence length="113" mass="12880">MFWIVIATVQQRKQQTIRCCSASCYSDACWDGNLITLSPAEPCCQQISTKEAMCHNVRPDGDDVVVKFDIVLLMGFQTFTGSSYTLSSRRHFIMWYKQWRLVNLETSSASKVA</sequence>
<reference evidence="1 2" key="1">
    <citation type="journal article" date="2019" name="Sci. Rep.">
        <title>Orb-weaving spider Araneus ventricosus genome elucidates the spidroin gene catalogue.</title>
        <authorList>
            <person name="Kono N."/>
            <person name="Nakamura H."/>
            <person name="Ohtoshi R."/>
            <person name="Moran D.A.P."/>
            <person name="Shinohara A."/>
            <person name="Yoshida Y."/>
            <person name="Fujiwara M."/>
            <person name="Mori M."/>
            <person name="Tomita M."/>
            <person name="Arakawa K."/>
        </authorList>
    </citation>
    <scope>NUCLEOTIDE SEQUENCE [LARGE SCALE GENOMIC DNA]</scope>
</reference>
<keyword evidence="2" id="KW-1185">Reference proteome</keyword>
<dbReference type="AlphaFoldDB" id="A0A4Y2X6U5"/>
<comment type="caution">
    <text evidence="1">The sequence shown here is derived from an EMBL/GenBank/DDBJ whole genome shotgun (WGS) entry which is preliminary data.</text>
</comment>
<evidence type="ECO:0000313" key="1">
    <source>
        <dbReference type="EMBL" id="GBO44644.1"/>
    </source>
</evidence>
<dbReference type="EMBL" id="BGPR01071455">
    <property type="protein sequence ID" value="GBO44644.1"/>
    <property type="molecule type" value="Genomic_DNA"/>
</dbReference>
<protein>
    <submittedName>
        <fullName evidence="1">Uncharacterized protein</fullName>
    </submittedName>
</protein>
<name>A0A4Y2X6U5_ARAVE</name>
<evidence type="ECO:0000313" key="2">
    <source>
        <dbReference type="Proteomes" id="UP000499080"/>
    </source>
</evidence>
<gene>
    <name evidence="1" type="ORF">AVEN_173190_1</name>
</gene>
<proteinExistence type="predicted"/>